<dbReference type="InterPro" id="IPR010099">
    <property type="entry name" value="SDR39U1"/>
</dbReference>
<dbReference type="PANTHER" id="PTHR11092">
    <property type="entry name" value="SUGAR NUCLEOTIDE EPIMERASE RELATED"/>
    <property type="match status" value="1"/>
</dbReference>
<dbReference type="InterPro" id="IPR036291">
    <property type="entry name" value="NAD(P)-bd_dom_sf"/>
</dbReference>
<dbReference type="Gene3D" id="3.40.50.720">
    <property type="entry name" value="NAD(P)-binding Rossmann-like Domain"/>
    <property type="match status" value="1"/>
</dbReference>
<dbReference type="Pfam" id="PF08338">
    <property type="entry name" value="DUF1731"/>
    <property type="match status" value="1"/>
</dbReference>
<dbReference type="RefSeq" id="WP_338685028.1">
    <property type="nucleotide sequence ID" value="NZ_AP024702.1"/>
</dbReference>
<feature type="domain" description="NAD-dependent epimerase/dehydratase" evidence="2">
    <location>
        <begin position="10"/>
        <end position="211"/>
    </location>
</feature>
<evidence type="ECO:0000259" key="3">
    <source>
        <dbReference type="Pfam" id="PF08338"/>
    </source>
</evidence>
<reference evidence="4 5" key="1">
    <citation type="submission" date="2021-06" db="EMBL/GenBank/DDBJ databases">
        <title>Complete genome of Haloferula helveola possessing various polysaccharide degrading enzymes.</title>
        <authorList>
            <person name="Takami H."/>
            <person name="Huang C."/>
            <person name="Hamasaki K."/>
        </authorList>
    </citation>
    <scope>NUCLEOTIDE SEQUENCE [LARGE SCALE GENOMIC DNA]</scope>
    <source>
        <strain evidence="4 5">CN-1</strain>
    </source>
</reference>
<gene>
    <name evidence="4" type="ORF">HAHE_26120</name>
</gene>
<evidence type="ECO:0000256" key="1">
    <source>
        <dbReference type="ARBA" id="ARBA00009353"/>
    </source>
</evidence>
<evidence type="ECO:0000313" key="4">
    <source>
        <dbReference type="EMBL" id="BCX48704.1"/>
    </source>
</evidence>
<dbReference type="SUPFAM" id="SSF51735">
    <property type="entry name" value="NAD(P)-binding Rossmann-fold domains"/>
    <property type="match status" value="1"/>
</dbReference>
<proteinExistence type="inferred from homology"/>
<dbReference type="InterPro" id="IPR013549">
    <property type="entry name" value="DUF1731"/>
</dbReference>
<dbReference type="Pfam" id="PF01370">
    <property type="entry name" value="Epimerase"/>
    <property type="match status" value="1"/>
</dbReference>
<keyword evidence="5" id="KW-1185">Reference proteome</keyword>
<evidence type="ECO:0000313" key="5">
    <source>
        <dbReference type="Proteomes" id="UP001374893"/>
    </source>
</evidence>
<feature type="domain" description="DUF1731" evidence="3">
    <location>
        <begin position="246"/>
        <end position="292"/>
    </location>
</feature>
<evidence type="ECO:0000259" key="2">
    <source>
        <dbReference type="Pfam" id="PF01370"/>
    </source>
</evidence>
<dbReference type="PANTHER" id="PTHR11092:SF0">
    <property type="entry name" value="EPIMERASE FAMILY PROTEIN SDR39U1"/>
    <property type="match status" value="1"/>
</dbReference>
<comment type="similarity">
    <text evidence="1">Belongs to the NAD(P)-dependent epimerase/dehydratase family. SDR39U1 subfamily.</text>
</comment>
<dbReference type="Proteomes" id="UP001374893">
    <property type="component" value="Chromosome"/>
</dbReference>
<accession>A0ABN6H7U2</accession>
<organism evidence="4 5">
    <name type="scientific">Haloferula helveola</name>
    <dbReference type="NCBI Taxonomy" id="490095"/>
    <lineage>
        <taxon>Bacteria</taxon>
        <taxon>Pseudomonadati</taxon>
        <taxon>Verrucomicrobiota</taxon>
        <taxon>Verrucomicrobiia</taxon>
        <taxon>Verrucomicrobiales</taxon>
        <taxon>Verrucomicrobiaceae</taxon>
        <taxon>Haloferula</taxon>
    </lineage>
</organism>
<protein>
    <submittedName>
        <fullName evidence="4">NAD dependent epimerase/dehydratase family protein</fullName>
    </submittedName>
</protein>
<dbReference type="InterPro" id="IPR001509">
    <property type="entry name" value="Epimerase_deHydtase"/>
</dbReference>
<dbReference type="EMBL" id="AP024702">
    <property type="protein sequence ID" value="BCX48704.1"/>
    <property type="molecule type" value="Genomic_DNA"/>
</dbReference>
<dbReference type="NCBIfam" id="TIGR01777">
    <property type="entry name" value="yfcH"/>
    <property type="match status" value="1"/>
</dbReference>
<sequence>MADEKRTVGIVGASGFIGGEVARQASALGWRVVGFSRSPQEPGDGINEWRKWSEVPDLSGLRVVVNLAGEPVDQRWTESAKRRFHESRVGVTEILTRAMLTSPVPVLINGSAVGFYGDRGDEVLDESAAAGDGYLADLCREWESAADAAPDATRVVKLRTGVVLGSGGAAWKKMRTVFGFGLGGRFGDGRQWMPWIHVADLAGGIVHLLDADLDGSVNGSAPEPERNAEFTRKLASALNRPAFFHAPAWGLKLGLGDFASALLASQRAVPNALLRSGFRFRYPTLESALAELV</sequence>
<name>A0ABN6H7U2_9BACT</name>